<sequence length="90" mass="10249">MVVFENVVVGKGYVLLNKKEQQGLDATKVALTSLAKHHAISHAFIQEMDGPKPFFKRFQNLDLEVYNHPTARELMEPMVENAIRTNVKIL</sequence>
<accession>A0ABP1PLN0</accession>
<proteinExistence type="predicted"/>
<dbReference type="Proteomes" id="UP001642540">
    <property type="component" value="Unassembled WGS sequence"/>
</dbReference>
<comment type="caution">
    <text evidence="1">The sequence shown here is derived from an EMBL/GenBank/DDBJ whole genome shotgun (WGS) entry which is preliminary data.</text>
</comment>
<name>A0ABP1PLN0_9HEXA</name>
<protein>
    <submittedName>
        <fullName evidence="1">Uncharacterized protein</fullName>
    </submittedName>
</protein>
<dbReference type="Pfam" id="PF02958">
    <property type="entry name" value="EcKL"/>
    <property type="match status" value="1"/>
</dbReference>
<dbReference type="InterPro" id="IPR004119">
    <property type="entry name" value="EcKL"/>
</dbReference>
<organism evidence="1 2">
    <name type="scientific">Orchesella dallaii</name>
    <dbReference type="NCBI Taxonomy" id="48710"/>
    <lineage>
        <taxon>Eukaryota</taxon>
        <taxon>Metazoa</taxon>
        <taxon>Ecdysozoa</taxon>
        <taxon>Arthropoda</taxon>
        <taxon>Hexapoda</taxon>
        <taxon>Collembola</taxon>
        <taxon>Entomobryomorpha</taxon>
        <taxon>Entomobryoidea</taxon>
        <taxon>Orchesellidae</taxon>
        <taxon>Orchesellinae</taxon>
        <taxon>Orchesella</taxon>
    </lineage>
</organism>
<gene>
    <name evidence="1" type="ORF">ODALV1_LOCUS1413</name>
</gene>
<evidence type="ECO:0000313" key="1">
    <source>
        <dbReference type="EMBL" id="CAL8070768.1"/>
    </source>
</evidence>
<dbReference type="EMBL" id="CAXLJM020000004">
    <property type="protein sequence ID" value="CAL8070768.1"/>
    <property type="molecule type" value="Genomic_DNA"/>
</dbReference>
<reference evidence="1 2" key="1">
    <citation type="submission" date="2024-08" db="EMBL/GenBank/DDBJ databases">
        <authorList>
            <person name="Cucini C."/>
            <person name="Frati F."/>
        </authorList>
    </citation>
    <scope>NUCLEOTIDE SEQUENCE [LARGE SCALE GENOMIC DNA]</scope>
</reference>
<evidence type="ECO:0000313" key="2">
    <source>
        <dbReference type="Proteomes" id="UP001642540"/>
    </source>
</evidence>
<keyword evidence="2" id="KW-1185">Reference proteome</keyword>